<feature type="chain" id="PRO_5005489204" description="alkaline phosphatase" evidence="6">
    <location>
        <begin position="22"/>
        <end position="411"/>
    </location>
</feature>
<dbReference type="PANTHER" id="PTHR11596">
    <property type="entry name" value="ALKALINE PHOSPHATASE"/>
    <property type="match status" value="1"/>
</dbReference>
<keyword evidence="6" id="KW-0732">Signal</keyword>
<name>A0A0K2V0Y6_LEPSM</name>
<dbReference type="InterPro" id="IPR001952">
    <property type="entry name" value="Alkaline_phosphatase"/>
</dbReference>
<feature type="binding site" evidence="4">
    <location>
        <position position="401"/>
    </location>
    <ligand>
        <name>Zn(2+)</name>
        <dbReference type="ChEBI" id="CHEBI:29105"/>
        <label>2</label>
    </ligand>
</feature>
<keyword evidence="4" id="KW-0479">Metal-binding</keyword>
<keyword evidence="2" id="KW-0597">Phosphoprotein</keyword>
<sequence>MNIYIKCIFLLLSLKLDEIRGVPNEDAAYWRKVNDKELQRALRHTPNKNKAKNVILFIGDGMSLPTLTAGRIFKNQRLAEKRGNEGPVGEETPLTFETFPNVGLSRVYNTDEQIPDSASTASAIATGVKTMYGTMGFDNSVKRGSGESQVKATKVESILKWAQDVGMDTGLVTNTRVTHATPGAFYANTAERNWECDSAIPVEQEGDFYDIAKQAVYNDPGRRLKLLMGGGRKAWVNNPSPSKMSKRPENEFECSRKDNENLIQKFLKKNEEVSGFENQKGRYIKDYAELSKAMNEMNSYDYLLGLFSDSLMQLDSEINKRSLEREPDIVEMTEFAVKFLSKNESSNGFFLMIEGGMIDKSHHYGEANNALQETMMLDNAIEKTLELVDTEDTLIIVTSDHGHTMSYSGYT</sequence>
<comment type="cofactor">
    <cofactor evidence="4">
        <name>Mg(2+)</name>
        <dbReference type="ChEBI" id="CHEBI:18420"/>
    </cofactor>
    <text evidence="4">Binds 1 Mg(2+) ion.</text>
</comment>
<dbReference type="Pfam" id="PF00245">
    <property type="entry name" value="Alk_phosphatase"/>
    <property type="match status" value="1"/>
</dbReference>
<evidence type="ECO:0000256" key="5">
    <source>
        <dbReference type="RuleBase" id="RU003946"/>
    </source>
</evidence>
<dbReference type="EC" id="3.1.3.1" evidence="1"/>
<dbReference type="SUPFAM" id="SSF53649">
    <property type="entry name" value="Alkaline phosphatase-like"/>
    <property type="match status" value="1"/>
</dbReference>
<dbReference type="EMBL" id="HACA01026812">
    <property type="protein sequence ID" value="CDW44173.1"/>
    <property type="molecule type" value="Transcribed_RNA"/>
</dbReference>
<dbReference type="OrthoDB" id="5818554at2759"/>
<feature type="binding site" evidence="4">
    <location>
        <position position="363"/>
    </location>
    <ligand>
        <name>Zn(2+)</name>
        <dbReference type="ChEBI" id="CHEBI:29105"/>
        <label>2</label>
    </ligand>
</feature>
<feature type="binding site" evidence="4">
    <location>
        <position position="179"/>
    </location>
    <ligand>
        <name>Mg(2+)</name>
        <dbReference type="ChEBI" id="CHEBI:18420"/>
    </ligand>
</feature>
<keyword evidence="4" id="KW-0862">Zinc</keyword>
<dbReference type="Gene3D" id="3.40.720.10">
    <property type="entry name" value="Alkaline Phosphatase, subunit A"/>
    <property type="match status" value="1"/>
</dbReference>
<dbReference type="PANTHER" id="PTHR11596:SF5">
    <property type="entry name" value="ALKALINE PHOSPHATASE"/>
    <property type="match status" value="1"/>
</dbReference>
<evidence type="ECO:0000256" key="4">
    <source>
        <dbReference type="PIRSR" id="PIRSR601952-2"/>
    </source>
</evidence>
<dbReference type="CDD" id="cd16012">
    <property type="entry name" value="ALP"/>
    <property type="match status" value="1"/>
</dbReference>
<evidence type="ECO:0000256" key="3">
    <source>
        <dbReference type="PIRSR" id="PIRSR601952-1"/>
    </source>
</evidence>
<feature type="signal peptide" evidence="6">
    <location>
        <begin position="1"/>
        <end position="21"/>
    </location>
</feature>
<protein>
    <recommendedName>
        <fullName evidence="1">alkaline phosphatase</fullName>
        <ecNumber evidence="1">3.1.3.1</ecNumber>
    </recommendedName>
</protein>
<feature type="non-terminal residue" evidence="7">
    <location>
        <position position="411"/>
    </location>
</feature>
<feature type="binding site" evidence="4">
    <location>
        <position position="354"/>
    </location>
    <ligand>
        <name>Mg(2+)</name>
        <dbReference type="ChEBI" id="CHEBI:18420"/>
    </ligand>
</feature>
<dbReference type="AlphaFoldDB" id="A0A0K2V0Y6"/>
<comment type="cofactor">
    <cofactor evidence="4">
        <name>Zn(2+)</name>
        <dbReference type="ChEBI" id="CHEBI:29105"/>
    </cofactor>
    <text evidence="4">Binds 2 Zn(2+) ions.</text>
</comment>
<evidence type="ECO:0000313" key="7">
    <source>
        <dbReference type="EMBL" id="CDW44173.1"/>
    </source>
</evidence>
<dbReference type="GO" id="GO:0046872">
    <property type="term" value="F:metal ion binding"/>
    <property type="evidence" value="ECO:0007669"/>
    <property type="project" value="UniProtKB-KW"/>
</dbReference>
<feature type="binding site" evidence="4">
    <location>
        <position position="60"/>
    </location>
    <ligand>
        <name>Zn(2+)</name>
        <dbReference type="ChEBI" id="CHEBI:29105"/>
        <label>2</label>
    </ligand>
</feature>
<dbReference type="GO" id="GO:0004035">
    <property type="term" value="F:alkaline phosphatase activity"/>
    <property type="evidence" value="ECO:0007669"/>
    <property type="project" value="UniProtKB-EC"/>
</dbReference>
<feature type="active site" description="Phosphoserine intermediate" evidence="3">
    <location>
        <position position="117"/>
    </location>
</feature>
<organism evidence="7">
    <name type="scientific">Lepeophtheirus salmonis</name>
    <name type="common">Salmon louse</name>
    <name type="synonym">Caligus salmonis</name>
    <dbReference type="NCBI Taxonomy" id="72036"/>
    <lineage>
        <taxon>Eukaryota</taxon>
        <taxon>Metazoa</taxon>
        <taxon>Ecdysozoa</taxon>
        <taxon>Arthropoda</taxon>
        <taxon>Crustacea</taxon>
        <taxon>Multicrustacea</taxon>
        <taxon>Hexanauplia</taxon>
        <taxon>Copepoda</taxon>
        <taxon>Siphonostomatoida</taxon>
        <taxon>Caligidae</taxon>
        <taxon>Lepeophtheirus</taxon>
    </lineage>
</organism>
<dbReference type="PRINTS" id="PR00113">
    <property type="entry name" value="ALKPHPHTASE"/>
</dbReference>
<feature type="binding site" evidence="4">
    <location>
        <position position="60"/>
    </location>
    <ligand>
        <name>Mg(2+)</name>
        <dbReference type="ChEBI" id="CHEBI:18420"/>
    </ligand>
</feature>
<keyword evidence="4" id="KW-0460">Magnesium</keyword>
<feature type="binding site" evidence="4">
    <location>
        <position position="400"/>
    </location>
    <ligand>
        <name>Zn(2+)</name>
        <dbReference type="ChEBI" id="CHEBI:29105"/>
        <label>2</label>
    </ligand>
</feature>
<accession>A0A0K2V0Y6</accession>
<feature type="binding site" evidence="4">
    <location>
        <position position="181"/>
    </location>
    <ligand>
        <name>Mg(2+)</name>
        <dbReference type="ChEBI" id="CHEBI:18420"/>
    </ligand>
</feature>
<feature type="binding site" evidence="4">
    <location>
        <position position="359"/>
    </location>
    <ligand>
        <name>Zn(2+)</name>
        <dbReference type="ChEBI" id="CHEBI:29105"/>
        <label>2</label>
    </ligand>
</feature>
<dbReference type="InterPro" id="IPR017850">
    <property type="entry name" value="Alkaline_phosphatase_core_sf"/>
</dbReference>
<evidence type="ECO:0000256" key="6">
    <source>
        <dbReference type="SAM" id="SignalP"/>
    </source>
</evidence>
<proteinExistence type="inferred from homology"/>
<reference evidence="7" key="1">
    <citation type="submission" date="2014-05" db="EMBL/GenBank/DDBJ databases">
        <authorList>
            <person name="Chronopoulou M."/>
        </authorList>
    </citation>
    <scope>NUCLEOTIDE SEQUENCE</scope>
    <source>
        <tissue evidence="7">Whole organism</tissue>
    </source>
</reference>
<comment type="similarity">
    <text evidence="5">Belongs to the alkaline phosphatase family.</text>
</comment>
<evidence type="ECO:0000256" key="1">
    <source>
        <dbReference type="ARBA" id="ARBA00012647"/>
    </source>
</evidence>
<evidence type="ECO:0000256" key="2">
    <source>
        <dbReference type="ARBA" id="ARBA00022553"/>
    </source>
</evidence>
<dbReference type="SMART" id="SM00098">
    <property type="entry name" value="alkPPc"/>
    <property type="match status" value="1"/>
</dbReference>